<dbReference type="EMBL" id="VBQZ03001896">
    <property type="protein sequence ID" value="MXQ99858.1"/>
    <property type="molecule type" value="Genomic_DNA"/>
</dbReference>
<keyword evidence="2" id="KW-1185">Reference proteome</keyword>
<protein>
    <recommendedName>
        <fullName evidence="3">Rab-GAP TBC domain-containing protein</fullName>
    </recommendedName>
</protein>
<evidence type="ECO:0008006" key="3">
    <source>
        <dbReference type="Google" id="ProtNLM"/>
    </source>
</evidence>
<dbReference type="AlphaFoldDB" id="A0A6B0SAM6"/>
<name>A0A6B0SAM6_9CETA</name>
<dbReference type="Proteomes" id="UP000322234">
    <property type="component" value="Unassembled WGS sequence"/>
</dbReference>
<evidence type="ECO:0000313" key="2">
    <source>
        <dbReference type="Proteomes" id="UP000322234"/>
    </source>
</evidence>
<proteinExistence type="predicted"/>
<dbReference type="Gene3D" id="1.10.472.80">
    <property type="entry name" value="Ypt/Rab-GAP domain of gyp1p, domain 3"/>
    <property type="match status" value="1"/>
</dbReference>
<gene>
    <name evidence="1" type="ORF">E5288_WYG022391</name>
</gene>
<sequence>MDRNPGHYHCVLRGERNDSLEETLRTHMNGAFRDSVRFQKGAGPFLQRTLYHALLTGPHHSHGVGCCKGVNFIAGYLILWLLDVPVDRILPEYCGPSILSPGQARRSFWSWRRPSCWRWWPGRDRHSVLCTPVMLHRFVCLFVNLQPTLLHIWDSLFKQGSKVTFQEALTLNKQHQALILKVNSVPDISRRSPEGAS</sequence>
<comment type="caution">
    <text evidence="1">The sequence shown here is derived from an EMBL/GenBank/DDBJ whole genome shotgun (WGS) entry which is preliminary data.</text>
</comment>
<accession>A0A6B0SAM6</accession>
<organism evidence="1 2">
    <name type="scientific">Bos mutus</name>
    <name type="common">wild yak</name>
    <dbReference type="NCBI Taxonomy" id="72004"/>
    <lineage>
        <taxon>Eukaryota</taxon>
        <taxon>Metazoa</taxon>
        <taxon>Chordata</taxon>
        <taxon>Craniata</taxon>
        <taxon>Vertebrata</taxon>
        <taxon>Euteleostomi</taxon>
        <taxon>Mammalia</taxon>
        <taxon>Eutheria</taxon>
        <taxon>Laurasiatheria</taxon>
        <taxon>Artiodactyla</taxon>
        <taxon>Ruminantia</taxon>
        <taxon>Pecora</taxon>
        <taxon>Bovidae</taxon>
        <taxon>Bovinae</taxon>
        <taxon>Bos</taxon>
    </lineage>
</organism>
<reference evidence="1" key="1">
    <citation type="submission" date="2019-10" db="EMBL/GenBank/DDBJ databases">
        <title>The sequence and de novo assembly of the wild yak genome.</title>
        <authorList>
            <person name="Liu Y."/>
        </authorList>
    </citation>
    <scope>NUCLEOTIDE SEQUENCE [LARGE SCALE GENOMIC DNA]</scope>
    <source>
        <strain evidence="1">WY2019</strain>
    </source>
</reference>
<evidence type="ECO:0000313" key="1">
    <source>
        <dbReference type="EMBL" id="MXQ99858.1"/>
    </source>
</evidence>